<evidence type="ECO:0000259" key="1">
    <source>
        <dbReference type="SMART" id="SM00470"/>
    </source>
</evidence>
<feature type="domain" description="ParB-like N-terminal" evidence="1">
    <location>
        <begin position="11"/>
        <end position="102"/>
    </location>
</feature>
<dbReference type="PANTHER" id="PTHR33375">
    <property type="entry name" value="CHROMOSOME-PARTITIONING PROTEIN PARB-RELATED"/>
    <property type="match status" value="1"/>
</dbReference>
<comment type="caution">
    <text evidence="2">The sequence shown here is derived from an EMBL/GenBank/DDBJ whole genome shotgun (WGS) entry which is preliminary data.</text>
</comment>
<dbReference type="SUPFAM" id="SSF110849">
    <property type="entry name" value="ParB/Sulfiredoxin"/>
    <property type="match status" value="1"/>
</dbReference>
<dbReference type="InterPro" id="IPR003115">
    <property type="entry name" value="ParB_N"/>
</dbReference>
<gene>
    <name evidence="2" type="ORF">ENV54_01420</name>
</gene>
<organism evidence="2">
    <name type="scientific">Desulfomonile tiedjei</name>
    <dbReference type="NCBI Taxonomy" id="2358"/>
    <lineage>
        <taxon>Bacteria</taxon>
        <taxon>Pseudomonadati</taxon>
        <taxon>Thermodesulfobacteriota</taxon>
        <taxon>Desulfomonilia</taxon>
        <taxon>Desulfomonilales</taxon>
        <taxon>Desulfomonilaceae</taxon>
        <taxon>Desulfomonile</taxon>
    </lineage>
</organism>
<dbReference type="EMBL" id="DTGT01000045">
    <property type="protein sequence ID" value="HGH59938.1"/>
    <property type="molecule type" value="Genomic_DNA"/>
</dbReference>
<proteinExistence type="predicted"/>
<dbReference type="SMART" id="SM00470">
    <property type="entry name" value="ParB"/>
    <property type="match status" value="1"/>
</dbReference>
<sequence>MNNWRNHTQEISIALDDCDLEDGTYFIPCFGDLGPLKESILAVGIIHNPLVRQNAQGKWIPVLGRRRLLAARELAFGRVEARRLADEIGEARAYEIAFWDNVTQRQFEAPTKAVVVHRLMQLFSREEVAARFLPALGIAPYGPKIESLRRIAMLEPEIHLSMALGRINEKTALMLSYLEPHDRRVCMNLFARLKLNANKTFEAATALIDMARVQGCSVQDVLNSAEIQEVLSPDQQRDPSVLGESLRSALRRLRYPELCGEEAAFEAWLKDQKLPSNITIRPSQAFEDNSCTIEIQVESKEKALAVVKTLSRLGS</sequence>
<dbReference type="InterPro" id="IPR050336">
    <property type="entry name" value="Chromosome_partition/occlusion"/>
</dbReference>
<protein>
    <recommendedName>
        <fullName evidence="1">ParB-like N-terminal domain-containing protein</fullName>
    </recommendedName>
</protein>
<name>A0A7C4AQA0_9BACT</name>
<accession>A0A7C4AQA0</accession>
<dbReference type="GO" id="GO:0007059">
    <property type="term" value="P:chromosome segregation"/>
    <property type="evidence" value="ECO:0007669"/>
    <property type="project" value="TreeGrafter"/>
</dbReference>
<dbReference type="Gene3D" id="3.90.1530.30">
    <property type="match status" value="1"/>
</dbReference>
<dbReference type="PANTHER" id="PTHR33375:SF1">
    <property type="entry name" value="CHROMOSOME-PARTITIONING PROTEIN PARB-RELATED"/>
    <property type="match status" value="1"/>
</dbReference>
<evidence type="ECO:0000313" key="2">
    <source>
        <dbReference type="EMBL" id="HGH59938.1"/>
    </source>
</evidence>
<reference evidence="2" key="1">
    <citation type="journal article" date="2020" name="mSystems">
        <title>Genome- and Community-Level Interaction Insights into Carbon Utilization and Element Cycling Functions of Hydrothermarchaeota in Hydrothermal Sediment.</title>
        <authorList>
            <person name="Zhou Z."/>
            <person name="Liu Y."/>
            <person name="Xu W."/>
            <person name="Pan J."/>
            <person name="Luo Z.H."/>
            <person name="Li M."/>
        </authorList>
    </citation>
    <scope>NUCLEOTIDE SEQUENCE [LARGE SCALE GENOMIC DNA]</scope>
    <source>
        <strain evidence="2">SpSt-769</strain>
    </source>
</reference>
<dbReference type="GO" id="GO:0005694">
    <property type="term" value="C:chromosome"/>
    <property type="evidence" value="ECO:0007669"/>
    <property type="project" value="TreeGrafter"/>
</dbReference>
<dbReference type="AlphaFoldDB" id="A0A7C4AQA0"/>
<dbReference type="InterPro" id="IPR036086">
    <property type="entry name" value="ParB/Sulfiredoxin_sf"/>
</dbReference>